<dbReference type="InterPro" id="IPR005025">
    <property type="entry name" value="FMN_Rdtase-like_dom"/>
</dbReference>
<dbReference type="InterPro" id="IPR050712">
    <property type="entry name" value="NAD(P)H-dep_reductase"/>
</dbReference>
<organism evidence="2 3">
    <name type="scientific">Nocardia terrae</name>
    <dbReference type="NCBI Taxonomy" id="2675851"/>
    <lineage>
        <taxon>Bacteria</taxon>
        <taxon>Bacillati</taxon>
        <taxon>Actinomycetota</taxon>
        <taxon>Actinomycetes</taxon>
        <taxon>Mycobacteriales</taxon>
        <taxon>Nocardiaceae</taxon>
        <taxon>Nocardia</taxon>
    </lineage>
</organism>
<comment type="caution">
    <text evidence="2">The sequence shown here is derived from an EMBL/GenBank/DDBJ whole genome shotgun (WGS) entry which is preliminary data.</text>
</comment>
<evidence type="ECO:0000259" key="1">
    <source>
        <dbReference type="Pfam" id="PF03358"/>
    </source>
</evidence>
<dbReference type="GO" id="GO:0016491">
    <property type="term" value="F:oxidoreductase activity"/>
    <property type="evidence" value="ECO:0007669"/>
    <property type="project" value="InterPro"/>
</dbReference>
<reference evidence="2 3" key="1">
    <citation type="submission" date="2019-12" db="EMBL/GenBank/DDBJ databases">
        <title>Nocardia sp. nov. ET3-3 isolated from soil.</title>
        <authorList>
            <person name="Kanchanasin P."/>
            <person name="Tanasupawat S."/>
            <person name="Yuki M."/>
            <person name="Kudo T."/>
        </authorList>
    </citation>
    <scope>NUCLEOTIDE SEQUENCE [LARGE SCALE GENOMIC DNA]</scope>
    <source>
        <strain evidence="2 3">ET3-3</strain>
    </source>
</reference>
<gene>
    <name evidence="2" type="ORF">GPX89_00420</name>
</gene>
<dbReference type="AlphaFoldDB" id="A0A7K1UMZ5"/>
<sequence length="256" mass="26603">MQLSRNRIDREGVSCPGQSGCSKPYPLWEIATPLVTTTPTYWDGTTETTVTVPRNTPGPSHVGAVVTIPRILLISGSTREGSTNSAALRTIAADAGSDFEAVHYAGLLGLPPFIPGTDPEPAEVQALHREIGAVDAVLFCTPEYAGMIPGSLKNLLEWTIGNADLSDKPVAYVNVAYEGRGEAAVATLRTVVGYAGAELVEAACGRITVLQSDIGPDGLVAEPTARAGLNAAARALATRAARPAAALTSINLDNRS</sequence>
<accession>A0A7K1UMZ5</accession>
<name>A0A7K1UMZ5_9NOCA</name>
<dbReference type="SUPFAM" id="SSF52218">
    <property type="entry name" value="Flavoproteins"/>
    <property type="match status" value="1"/>
</dbReference>
<dbReference type="GO" id="GO:0005829">
    <property type="term" value="C:cytosol"/>
    <property type="evidence" value="ECO:0007669"/>
    <property type="project" value="TreeGrafter"/>
</dbReference>
<dbReference type="PANTHER" id="PTHR30543">
    <property type="entry name" value="CHROMATE REDUCTASE"/>
    <property type="match status" value="1"/>
</dbReference>
<dbReference type="Gene3D" id="3.40.50.360">
    <property type="match status" value="1"/>
</dbReference>
<keyword evidence="3" id="KW-1185">Reference proteome</keyword>
<evidence type="ECO:0000313" key="3">
    <source>
        <dbReference type="Proteomes" id="UP000466794"/>
    </source>
</evidence>
<dbReference type="Pfam" id="PF03358">
    <property type="entry name" value="FMN_red"/>
    <property type="match status" value="1"/>
</dbReference>
<dbReference type="InterPro" id="IPR029039">
    <property type="entry name" value="Flavoprotein-like_sf"/>
</dbReference>
<dbReference type="Proteomes" id="UP000466794">
    <property type="component" value="Unassembled WGS sequence"/>
</dbReference>
<proteinExistence type="predicted"/>
<dbReference type="EMBL" id="WRPP01000001">
    <property type="protein sequence ID" value="MVU75707.1"/>
    <property type="molecule type" value="Genomic_DNA"/>
</dbReference>
<protein>
    <recommendedName>
        <fullName evidence="1">NADPH-dependent FMN reductase-like domain-containing protein</fullName>
    </recommendedName>
</protein>
<dbReference type="PANTHER" id="PTHR30543:SF21">
    <property type="entry name" value="NAD(P)H-DEPENDENT FMN REDUCTASE LOT6"/>
    <property type="match status" value="1"/>
</dbReference>
<dbReference type="GO" id="GO:0010181">
    <property type="term" value="F:FMN binding"/>
    <property type="evidence" value="ECO:0007669"/>
    <property type="project" value="TreeGrafter"/>
</dbReference>
<feature type="domain" description="NADPH-dependent FMN reductase-like" evidence="1">
    <location>
        <begin position="69"/>
        <end position="199"/>
    </location>
</feature>
<evidence type="ECO:0000313" key="2">
    <source>
        <dbReference type="EMBL" id="MVU75707.1"/>
    </source>
</evidence>